<comment type="caution">
    <text evidence="1">The sequence shown here is derived from an EMBL/GenBank/DDBJ whole genome shotgun (WGS) entry which is preliminary data.</text>
</comment>
<protein>
    <submittedName>
        <fullName evidence="1">Uncharacterized protein</fullName>
    </submittedName>
</protein>
<dbReference type="AlphaFoldDB" id="A0A0F9UPX0"/>
<reference evidence="1" key="1">
    <citation type="journal article" date="2015" name="Nature">
        <title>Complex archaea that bridge the gap between prokaryotes and eukaryotes.</title>
        <authorList>
            <person name="Spang A."/>
            <person name="Saw J.H."/>
            <person name="Jorgensen S.L."/>
            <person name="Zaremba-Niedzwiedzka K."/>
            <person name="Martijn J."/>
            <person name="Lind A.E."/>
            <person name="van Eijk R."/>
            <person name="Schleper C."/>
            <person name="Guy L."/>
            <person name="Ettema T.J."/>
        </authorList>
    </citation>
    <scope>NUCLEOTIDE SEQUENCE</scope>
</reference>
<accession>A0A0F9UPX0</accession>
<organism evidence="1">
    <name type="scientific">marine sediment metagenome</name>
    <dbReference type="NCBI Taxonomy" id="412755"/>
    <lineage>
        <taxon>unclassified sequences</taxon>
        <taxon>metagenomes</taxon>
        <taxon>ecological metagenomes</taxon>
    </lineage>
</organism>
<sequence length="85" mass="9690">MDQLHPVTEINLINEDIIKPRYHIGTSLICPVVKSIHKKDRKYSRAATVGLTNIPIRAFLLNKIKEERIGSECDCLELIKSFLST</sequence>
<dbReference type="EMBL" id="LAZR01000084">
    <property type="protein sequence ID" value="KKN93689.1"/>
    <property type="molecule type" value="Genomic_DNA"/>
</dbReference>
<gene>
    <name evidence="1" type="ORF">LCGC14_0195220</name>
</gene>
<evidence type="ECO:0000313" key="1">
    <source>
        <dbReference type="EMBL" id="KKN93689.1"/>
    </source>
</evidence>
<name>A0A0F9UPX0_9ZZZZ</name>
<proteinExistence type="predicted"/>